<keyword evidence="1" id="KW-0812">Transmembrane</keyword>
<evidence type="ECO:0000313" key="2">
    <source>
        <dbReference type="EMBL" id="AYM52663.1"/>
    </source>
</evidence>
<protein>
    <submittedName>
        <fullName evidence="2">Uncharacterized protein</fullName>
    </submittedName>
</protein>
<dbReference type="EMBL" id="MH908881">
    <property type="protein sequence ID" value="AYM52663.1"/>
    <property type="molecule type" value="Genomic_DNA"/>
</dbReference>
<feature type="transmembrane region" description="Helical" evidence="1">
    <location>
        <begin position="62"/>
        <end position="84"/>
    </location>
</feature>
<name>A0A3Q8IBE2_9BACT</name>
<reference evidence="2" key="1">
    <citation type="journal article" date="2018" name="J. Ind. Microbiol. Biotechnol.">
        <title>Genome mining reveals uncommon alkylpyrones as type III PKS products from myxobacteria.</title>
        <authorList>
            <person name="Hug J.J."/>
            <person name="Panter F."/>
            <person name="Krug D."/>
            <person name="Muller R."/>
        </authorList>
    </citation>
    <scope>NUCLEOTIDE SEQUENCE</scope>
    <source>
        <strain evidence="2">MCy10622</strain>
    </source>
</reference>
<organism evidence="2">
    <name type="scientific">Aggregicoccus edonensis</name>
    <dbReference type="NCBI Taxonomy" id="1450165"/>
    <lineage>
        <taxon>Bacteria</taxon>
        <taxon>Pseudomonadati</taxon>
        <taxon>Myxococcota</taxon>
        <taxon>Myxococcia</taxon>
        <taxon>Myxococcales</taxon>
        <taxon>Cystobacterineae</taxon>
        <taxon>Myxococcaceae</taxon>
        <taxon>Aggregicoccus</taxon>
    </lineage>
</organism>
<proteinExistence type="predicted"/>
<keyword evidence="1" id="KW-0472">Membrane</keyword>
<accession>A0A3Q8IBE2</accession>
<feature type="transmembrane region" description="Helical" evidence="1">
    <location>
        <begin position="31"/>
        <end position="50"/>
    </location>
</feature>
<evidence type="ECO:0000256" key="1">
    <source>
        <dbReference type="SAM" id="Phobius"/>
    </source>
</evidence>
<feature type="transmembrane region" description="Helical" evidence="1">
    <location>
        <begin position="96"/>
        <end position="118"/>
    </location>
</feature>
<dbReference type="AlphaFoldDB" id="A0A3Q8IBE2"/>
<sequence length="134" mass="14260">MLYELPLMGLGLAGHVMVVRSLPVLRELPVPAQLGLAALPTALMAAQFFLLEERLSARAYRVLSVVTGSLYLGLSLSLPATLVLDAVLGRAEVGKALAAVLGTLLLLSPGLLFAGLYLDTVVRNWREAPEDIPE</sequence>
<keyword evidence="1" id="KW-1133">Transmembrane helix</keyword>